<dbReference type="Gene3D" id="1.10.10.10">
    <property type="entry name" value="Winged helix-like DNA-binding domain superfamily/Winged helix DNA-binding domain"/>
    <property type="match status" value="1"/>
</dbReference>
<keyword evidence="2" id="KW-0805">Transcription regulation</keyword>
<dbReference type="EMBL" id="CP094970">
    <property type="protein sequence ID" value="UYM03947.1"/>
    <property type="molecule type" value="Genomic_DNA"/>
</dbReference>
<sequence length="309" mass="33835">MQIQQLTYFVTVARVRNFTRAADAMGVAQPTLSKQIRVLENSLGSALFVRDRGGVSLTAAGEALLPHARRIVIDVENAGRAVQEVAGMQRGRIRLGATPSLCDGLLADALRRFRDRYPGIDVAVEEGGSRDLTRSLVRGQLDLAMVIVPLQDDERDLETTPILRESLVLASPADERATPARMSVAELRDRPMVMFREGYDLREATMSACNAAGFEPTFSVEGGEMNAVLRFVEAGLGVAVVPSMVLATRPKLRATLLERPRLERTIALAHRRADILPQTAIAFKRDLIDHLAGLPPQQLGDDLELLPVR</sequence>
<dbReference type="PANTHER" id="PTHR30346">
    <property type="entry name" value="TRANSCRIPTIONAL DUAL REGULATOR HCAR-RELATED"/>
    <property type="match status" value="1"/>
</dbReference>
<evidence type="ECO:0000256" key="4">
    <source>
        <dbReference type="ARBA" id="ARBA00023163"/>
    </source>
</evidence>
<evidence type="ECO:0000256" key="3">
    <source>
        <dbReference type="ARBA" id="ARBA00023125"/>
    </source>
</evidence>
<dbReference type="RefSeq" id="WP_271632589.1">
    <property type="nucleotide sequence ID" value="NZ_CP094970.1"/>
</dbReference>
<dbReference type="SUPFAM" id="SSF46785">
    <property type="entry name" value="Winged helix' DNA-binding domain"/>
    <property type="match status" value="1"/>
</dbReference>
<dbReference type="Proteomes" id="UP001164390">
    <property type="component" value="Chromosome"/>
</dbReference>
<proteinExistence type="inferred from homology"/>
<evidence type="ECO:0000256" key="1">
    <source>
        <dbReference type="ARBA" id="ARBA00009437"/>
    </source>
</evidence>
<organism evidence="6 7">
    <name type="scientific">Solicola gregarius</name>
    <dbReference type="NCBI Taxonomy" id="2908642"/>
    <lineage>
        <taxon>Bacteria</taxon>
        <taxon>Bacillati</taxon>
        <taxon>Actinomycetota</taxon>
        <taxon>Actinomycetes</taxon>
        <taxon>Propionibacteriales</taxon>
        <taxon>Nocardioidaceae</taxon>
        <taxon>Solicola</taxon>
    </lineage>
</organism>
<evidence type="ECO:0000259" key="5">
    <source>
        <dbReference type="PROSITE" id="PS50931"/>
    </source>
</evidence>
<gene>
    <name evidence="6" type="ORF">L0C25_15510</name>
</gene>
<evidence type="ECO:0000313" key="6">
    <source>
        <dbReference type="EMBL" id="UYM03947.1"/>
    </source>
</evidence>
<dbReference type="KEGG" id="sgrg:L0C25_15510"/>
<dbReference type="AlphaFoldDB" id="A0AA46TFN4"/>
<comment type="similarity">
    <text evidence="1">Belongs to the LysR transcriptional regulatory family.</text>
</comment>
<reference evidence="6" key="1">
    <citation type="submission" date="2022-01" db="EMBL/GenBank/DDBJ databases">
        <title>Nocardioidaceae gen. sp. A5X3R13.</title>
        <authorList>
            <person name="Lopez Marin M.A."/>
            <person name="Uhlik O."/>
        </authorList>
    </citation>
    <scope>NUCLEOTIDE SEQUENCE</scope>
    <source>
        <strain evidence="6">A5X3R13</strain>
    </source>
</reference>
<accession>A0AA46TFN4</accession>
<dbReference type="InterPro" id="IPR005119">
    <property type="entry name" value="LysR_subst-bd"/>
</dbReference>
<dbReference type="Pfam" id="PF00126">
    <property type="entry name" value="HTH_1"/>
    <property type="match status" value="1"/>
</dbReference>
<dbReference type="InterPro" id="IPR036388">
    <property type="entry name" value="WH-like_DNA-bd_sf"/>
</dbReference>
<dbReference type="InterPro" id="IPR036390">
    <property type="entry name" value="WH_DNA-bd_sf"/>
</dbReference>
<evidence type="ECO:0000313" key="7">
    <source>
        <dbReference type="Proteomes" id="UP001164390"/>
    </source>
</evidence>
<keyword evidence="3" id="KW-0238">DNA-binding</keyword>
<dbReference type="PANTHER" id="PTHR30346:SF29">
    <property type="entry name" value="LYSR SUBSTRATE-BINDING"/>
    <property type="match status" value="1"/>
</dbReference>
<dbReference type="GO" id="GO:0032993">
    <property type="term" value="C:protein-DNA complex"/>
    <property type="evidence" value="ECO:0007669"/>
    <property type="project" value="TreeGrafter"/>
</dbReference>
<keyword evidence="4" id="KW-0804">Transcription</keyword>
<keyword evidence="7" id="KW-1185">Reference proteome</keyword>
<dbReference type="PRINTS" id="PR00039">
    <property type="entry name" value="HTHLYSR"/>
</dbReference>
<protein>
    <submittedName>
        <fullName evidence="6">LysR family transcriptional regulator</fullName>
    </submittedName>
</protein>
<dbReference type="InterPro" id="IPR000847">
    <property type="entry name" value="LysR_HTH_N"/>
</dbReference>
<dbReference type="GO" id="GO:0003700">
    <property type="term" value="F:DNA-binding transcription factor activity"/>
    <property type="evidence" value="ECO:0007669"/>
    <property type="project" value="InterPro"/>
</dbReference>
<evidence type="ECO:0000256" key="2">
    <source>
        <dbReference type="ARBA" id="ARBA00023015"/>
    </source>
</evidence>
<dbReference type="CDD" id="cd05466">
    <property type="entry name" value="PBP2_LTTR_substrate"/>
    <property type="match status" value="1"/>
</dbReference>
<feature type="domain" description="HTH lysR-type" evidence="5">
    <location>
        <begin position="1"/>
        <end position="58"/>
    </location>
</feature>
<dbReference type="FunFam" id="1.10.10.10:FF:000001">
    <property type="entry name" value="LysR family transcriptional regulator"/>
    <property type="match status" value="1"/>
</dbReference>
<name>A0AA46TFN4_9ACTN</name>
<dbReference type="SUPFAM" id="SSF53850">
    <property type="entry name" value="Periplasmic binding protein-like II"/>
    <property type="match status" value="1"/>
</dbReference>
<dbReference type="Gene3D" id="3.40.190.290">
    <property type="match status" value="1"/>
</dbReference>
<dbReference type="Pfam" id="PF03466">
    <property type="entry name" value="LysR_substrate"/>
    <property type="match status" value="1"/>
</dbReference>
<dbReference type="GO" id="GO:0003677">
    <property type="term" value="F:DNA binding"/>
    <property type="evidence" value="ECO:0007669"/>
    <property type="project" value="UniProtKB-KW"/>
</dbReference>
<dbReference type="PROSITE" id="PS50931">
    <property type="entry name" value="HTH_LYSR"/>
    <property type="match status" value="1"/>
</dbReference>